<dbReference type="AlphaFoldDB" id="A0A4W5NI38"/>
<name>A0A4W5NI38_9TELE</name>
<protein>
    <recommendedName>
        <fullName evidence="4">Drebrin 1</fullName>
    </recommendedName>
</protein>
<accession>A0A4W5NI38</accession>
<dbReference type="Ensembl" id="ENSHHUT00000052368.1">
    <property type="protein sequence ID" value="ENSHHUP00000050567.1"/>
    <property type="gene ID" value="ENSHHUG00000030511.1"/>
</dbReference>
<feature type="compositionally biased region" description="Pro residues" evidence="1">
    <location>
        <begin position="123"/>
        <end position="135"/>
    </location>
</feature>
<evidence type="ECO:0000313" key="2">
    <source>
        <dbReference type="Ensembl" id="ENSHHUP00000050567.1"/>
    </source>
</evidence>
<feature type="region of interest" description="Disordered" evidence="1">
    <location>
        <begin position="1"/>
        <end position="31"/>
    </location>
</feature>
<reference evidence="2" key="2">
    <citation type="submission" date="2025-08" db="UniProtKB">
        <authorList>
            <consortium name="Ensembl"/>
        </authorList>
    </citation>
    <scope>IDENTIFICATION</scope>
</reference>
<reference evidence="2" key="3">
    <citation type="submission" date="2025-09" db="UniProtKB">
        <authorList>
            <consortium name="Ensembl"/>
        </authorList>
    </citation>
    <scope>IDENTIFICATION</scope>
</reference>
<feature type="compositionally biased region" description="Basic and acidic residues" evidence="1">
    <location>
        <begin position="78"/>
        <end position="91"/>
    </location>
</feature>
<proteinExistence type="predicted"/>
<dbReference type="Proteomes" id="UP000314982">
    <property type="component" value="Unassembled WGS sequence"/>
</dbReference>
<dbReference type="STRING" id="62062.ENSHHUP00000050567"/>
<organism evidence="2 3">
    <name type="scientific">Hucho hucho</name>
    <name type="common">huchen</name>
    <dbReference type="NCBI Taxonomy" id="62062"/>
    <lineage>
        <taxon>Eukaryota</taxon>
        <taxon>Metazoa</taxon>
        <taxon>Chordata</taxon>
        <taxon>Craniata</taxon>
        <taxon>Vertebrata</taxon>
        <taxon>Euteleostomi</taxon>
        <taxon>Actinopterygii</taxon>
        <taxon>Neopterygii</taxon>
        <taxon>Teleostei</taxon>
        <taxon>Protacanthopterygii</taxon>
        <taxon>Salmoniformes</taxon>
        <taxon>Salmonidae</taxon>
        <taxon>Salmoninae</taxon>
        <taxon>Hucho</taxon>
    </lineage>
</organism>
<evidence type="ECO:0000313" key="3">
    <source>
        <dbReference type="Proteomes" id="UP000314982"/>
    </source>
</evidence>
<evidence type="ECO:0000256" key="1">
    <source>
        <dbReference type="SAM" id="MobiDB-lite"/>
    </source>
</evidence>
<reference evidence="3" key="1">
    <citation type="submission" date="2018-06" db="EMBL/GenBank/DDBJ databases">
        <title>Genome assembly of Danube salmon.</title>
        <authorList>
            <person name="Macqueen D.J."/>
            <person name="Gundappa M.K."/>
        </authorList>
    </citation>
    <scope>NUCLEOTIDE SEQUENCE [LARGE SCALE GENOMIC DNA]</scope>
</reference>
<feature type="region of interest" description="Disordered" evidence="1">
    <location>
        <begin position="44"/>
        <end position="228"/>
    </location>
</feature>
<keyword evidence="3" id="KW-1185">Reference proteome</keyword>
<sequence length="328" mass="35986">MQEEEEAKERTRNQPLITAEPSYEDLEKEKESEVEEAKALIAQRADNPREFFKQKEKAVATGLDISPVSSHRTGKTRKREEMEGGREGQREEEGEGGFGSPDHLLSCHSPPHRPQSLFTTSPSLPPSLPSSPPGEPKQQPGPVQDSTPTKPIQSVAPQTRTDSKAPPLPALTAEDPLVDLWDSSPATGIAPSQAPHPGGQPQPLLSFDEMGDVPFCPGGPDGVEEEPSSLVDVAGTHDMTLSYQQALQHASDDTQLMTNGETLLKEGTQVRRGAVVITLHAWSCLYTYAIKLTFCQYFGNQHVISDLERMAVCSVFLIWNKDVQHIHR</sequence>
<feature type="compositionally biased region" description="Polar residues" evidence="1">
    <location>
        <begin position="144"/>
        <end position="160"/>
    </location>
</feature>
<feature type="compositionally biased region" description="Basic and acidic residues" evidence="1">
    <location>
        <begin position="46"/>
        <end position="58"/>
    </location>
</feature>
<evidence type="ECO:0008006" key="4">
    <source>
        <dbReference type="Google" id="ProtNLM"/>
    </source>
</evidence>